<name>A0ABV4FC71_BRAEL</name>
<dbReference type="InterPro" id="IPR052170">
    <property type="entry name" value="M29_Exopeptidase"/>
</dbReference>
<dbReference type="InterPro" id="IPR058799">
    <property type="entry name" value="CgnE_B"/>
</dbReference>
<dbReference type="Proteomes" id="UP001565471">
    <property type="component" value="Unassembled WGS sequence"/>
</dbReference>
<keyword evidence="1" id="KW-0479">Metal-binding</keyword>
<keyword evidence="4" id="KW-1185">Reference proteome</keyword>
<evidence type="ECO:0000259" key="2">
    <source>
        <dbReference type="Pfam" id="PF26231"/>
    </source>
</evidence>
<dbReference type="PANTHER" id="PTHR34448">
    <property type="entry name" value="AMINOPEPTIDASE"/>
    <property type="match status" value="1"/>
</dbReference>
<accession>A0ABV4FC71</accession>
<dbReference type="SUPFAM" id="SSF144052">
    <property type="entry name" value="Thermophilic metalloprotease-like"/>
    <property type="match status" value="1"/>
</dbReference>
<evidence type="ECO:0000256" key="1">
    <source>
        <dbReference type="ARBA" id="ARBA00022723"/>
    </source>
</evidence>
<sequence>MFDAKAWEGVNSLVDNYAQARPDDLFIVAYTADSRDSAAWVLACLNDRGIQTKLIPMSPFRDEGFHARLSNALPSPSELSGRLVILTFERDTMSHNDVIRTVIRTYDASRCVVIRAISASPTLFSHALNISPAELSARNAAILDRCTNATKLRIRTTGGTDLRVQLNNDRYRWISNRGVWRQGNFLMLPPGEVATYPAFIEGILVADFAFNANVITDKDARLENHPVTVHIEDGKAVKVECTDPETMMFLQQCFTMHCVNNVGELGFGTNVAIGAAIPLNSHINERRPGVHLGFGDHNQFSSAVSYTCSLHIDLIASGGLVWVDDESVPFDLDDLAPSSQPHPQNLLGEDLRSPIDDLEIDDCCGVLTRGRLELFPQ</sequence>
<dbReference type="EMBL" id="JBGBZA010000002">
    <property type="protein sequence ID" value="MEY9320463.1"/>
    <property type="molecule type" value="Genomic_DNA"/>
</dbReference>
<feature type="domain" description="Crocagin biosynthetic protein CgnE/B" evidence="2">
    <location>
        <begin position="223"/>
        <end position="298"/>
    </location>
</feature>
<comment type="caution">
    <text evidence="3">The sequence shown here is derived from an EMBL/GenBank/DDBJ whole genome shotgun (WGS) entry which is preliminary data.</text>
</comment>
<gene>
    <name evidence="3" type="ORF">ABIF29_007262</name>
</gene>
<evidence type="ECO:0000313" key="3">
    <source>
        <dbReference type="EMBL" id="MEY9320463.1"/>
    </source>
</evidence>
<dbReference type="PANTHER" id="PTHR34448:SF1">
    <property type="entry name" value="BLL6088 PROTEIN"/>
    <property type="match status" value="1"/>
</dbReference>
<organism evidence="3 4">
    <name type="scientific">Bradyrhizobium elkanii</name>
    <dbReference type="NCBI Taxonomy" id="29448"/>
    <lineage>
        <taxon>Bacteria</taxon>
        <taxon>Pseudomonadati</taxon>
        <taxon>Pseudomonadota</taxon>
        <taxon>Alphaproteobacteria</taxon>
        <taxon>Hyphomicrobiales</taxon>
        <taxon>Nitrobacteraceae</taxon>
        <taxon>Bradyrhizobium</taxon>
    </lineage>
</organism>
<dbReference type="Pfam" id="PF26231">
    <property type="entry name" value="CgnE_B"/>
    <property type="match status" value="1"/>
</dbReference>
<evidence type="ECO:0000313" key="4">
    <source>
        <dbReference type="Proteomes" id="UP001565471"/>
    </source>
</evidence>
<protein>
    <recommendedName>
        <fullName evidence="2">Crocagin biosynthetic protein CgnE/B domain-containing protein</fullName>
    </recommendedName>
</protein>
<reference evidence="3 4" key="1">
    <citation type="submission" date="2024-07" db="EMBL/GenBank/DDBJ databases">
        <title>Genomic Encyclopedia of Type Strains, Phase V (KMG-V): Genome sequencing to study the core and pangenomes of soil and plant-associated prokaryotes.</title>
        <authorList>
            <person name="Whitman W."/>
        </authorList>
    </citation>
    <scope>NUCLEOTIDE SEQUENCE [LARGE SCALE GENOMIC DNA]</scope>
    <source>
        <strain evidence="3 4">USDA 415</strain>
    </source>
</reference>
<proteinExistence type="predicted"/>